<feature type="transmembrane region" description="Helical" evidence="7">
    <location>
        <begin position="233"/>
        <end position="255"/>
    </location>
</feature>
<gene>
    <name evidence="8" type="ORF">AXX12_16000</name>
</gene>
<feature type="transmembrane region" description="Helical" evidence="7">
    <location>
        <begin position="369"/>
        <end position="390"/>
    </location>
</feature>
<evidence type="ECO:0000256" key="2">
    <source>
        <dbReference type="ARBA" id="ARBA00022448"/>
    </source>
</evidence>
<comment type="caution">
    <text evidence="8">The sequence shown here is derived from an EMBL/GenBank/DDBJ whole genome shotgun (WGS) entry which is preliminary data.</text>
</comment>
<feature type="transmembrane region" description="Helical" evidence="7">
    <location>
        <begin position="7"/>
        <end position="25"/>
    </location>
</feature>
<dbReference type="Pfam" id="PF00375">
    <property type="entry name" value="SDF"/>
    <property type="match status" value="1"/>
</dbReference>
<dbReference type="InterPro" id="IPR036458">
    <property type="entry name" value="Na:dicarbo_symporter_sf"/>
</dbReference>
<feature type="transmembrane region" description="Helical" evidence="7">
    <location>
        <begin position="83"/>
        <end position="105"/>
    </location>
</feature>
<dbReference type="PANTHER" id="PTHR42865:SF7">
    <property type="entry name" value="PROTON_GLUTAMATE-ASPARTATE SYMPORTER"/>
    <property type="match status" value="1"/>
</dbReference>
<comment type="subcellular location">
    <subcellularLocation>
        <location evidence="1">Cell membrane</location>
        <topology evidence="1">Multi-pass membrane protein</topology>
    </subcellularLocation>
</comment>
<dbReference type="Proteomes" id="UP000076268">
    <property type="component" value="Unassembled WGS sequence"/>
</dbReference>
<dbReference type="GO" id="GO:0005886">
    <property type="term" value="C:plasma membrane"/>
    <property type="evidence" value="ECO:0007669"/>
    <property type="project" value="UniProtKB-SubCell"/>
</dbReference>
<keyword evidence="4 7" id="KW-0812">Transmembrane</keyword>
<evidence type="ECO:0000313" key="8">
    <source>
        <dbReference type="EMBL" id="KYZ74727.1"/>
    </source>
</evidence>
<feature type="transmembrane region" description="Helical" evidence="7">
    <location>
        <begin position="163"/>
        <end position="181"/>
    </location>
</feature>
<keyword evidence="2" id="KW-0813">Transport</keyword>
<keyword evidence="6 7" id="KW-0472">Membrane</keyword>
<dbReference type="EMBL" id="LSGP01000028">
    <property type="protein sequence ID" value="KYZ74727.1"/>
    <property type="molecule type" value="Genomic_DNA"/>
</dbReference>
<dbReference type="SUPFAM" id="SSF118215">
    <property type="entry name" value="Proton glutamate symport protein"/>
    <property type="match status" value="1"/>
</dbReference>
<dbReference type="AlphaFoldDB" id="A0A154BL83"/>
<dbReference type="OrthoDB" id="9768885at2"/>
<feature type="transmembrane region" description="Helical" evidence="7">
    <location>
        <begin position="346"/>
        <end position="363"/>
    </location>
</feature>
<accession>A0A154BL83</accession>
<proteinExistence type="predicted"/>
<organism evidence="8 9">
    <name type="scientific">Anaerosporomusa subterranea</name>
    <dbReference type="NCBI Taxonomy" id="1794912"/>
    <lineage>
        <taxon>Bacteria</taxon>
        <taxon>Bacillati</taxon>
        <taxon>Bacillota</taxon>
        <taxon>Negativicutes</taxon>
        <taxon>Acetonemataceae</taxon>
        <taxon>Anaerosporomusa</taxon>
    </lineage>
</organism>
<name>A0A154BL83_ANASB</name>
<dbReference type="STRING" id="1794912.AXX12_16000"/>
<sequence length="430" mass="46259">MKQYQKLLLGFVLGIVVGLIGYYTFPEKSYPFMKTFTDFCTLTGAVFLRMIFMVVVPLLVSALILGVFELGKGRNLGKVATKSLMYTVVLSLIAVMLAVTMTNIMQPGVGVQFDRDELAKNTGVLTINKNMQAAQSKPWTQYITDLIPQNPVDSAARAFGGEIIAVMVFALMFGYALSMVVKDEDNAFIQMLQTVFDASLKIIDWAMKLAPYGIFAIVFNTTYRMGAGFLTNVAYFAGVVVLSLLIQQFVVYAFFLKAFAKTNPWEFFKSCKEAYVYAFSTASSNATLPIALEVAEKTLKVPPKIARFVLTCGASANQNGSGLYEGTVLLFLAQVFGVSLSIEQQVVVVLTAVLGGIGTAGVPGGTLPIIAILCVNVGVPVEGLGLILGVDRFLDMCRTALNVSGDLVIAKLVSASVGDIEESADAKSIA</sequence>
<evidence type="ECO:0000313" key="9">
    <source>
        <dbReference type="Proteomes" id="UP000076268"/>
    </source>
</evidence>
<dbReference type="PRINTS" id="PR00173">
    <property type="entry name" value="EDTRNSPORT"/>
</dbReference>
<evidence type="ECO:0000256" key="5">
    <source>
        <dbReference type="ARBA" id="ARBA00022989"/>
    </source>
</evidence>
<keyword evidence="9" id="KW-1185">Reference proteome</keyword>
<keyword evidence="5 7" id="KW-1133">Transmembrane helix</keyword>
<evidence type="ECO:0000256" key="3">
    <source>
        <dbReference type="ARBA" id="ARBA00022475"/>
    </source>
</evidence>
<dbReference type="GO" id="GO:0006835">
    <property type="term" value="P:dicarboxylic acid transport"/>
    <property type="evidence" value="ECO:0007669"/>
    <property type="project" value="TreeGrafter"/>
</dbReference>
<feature type="transmembrane region" description="Helical" evidence="7">
    <location>
        <begin position="202"/>
        <end position="221"/>
    </location>
</feature>
<dbReference type="Gene3D" id="1.10.3860.10">
    <property type="entry name" value="Sodium:dicarboxylate symporter"/>
    <property type="match status" value="1"/>
</dbReference>
<dbReference type="PANTHER" id="PTHR42865">
    <property type="entry name" value="PROTON/GLUTAMATE-ASPARTATE SYMPORTER"/>
    <property type="match status" value="1"/>
</dbReference>
<dbReference type="RefSeq" id="WP_066245750.1">
    <property type="nucleotide sequence ID" value="NZ_LSGP01000028.1"/>
</dbReference>
<reference evidence="8 9" key="1">
    <citation type="submission" date="2016-02" db="EMBL/GenBank/DDBJ databases">
        <title>Anaerosporomusa subterraneum gen. nov., sp. nov., a spore-forming obligate anaerobe isolated from saprolite.</title>
        <authorList>
            <person name="Choi J.K."/>
            <person name="Shah M."/>
            <person name="Yee N."/>
        </authorList>
    </citation>
    <scope>NUCLEOTIDE SEQUENCE [LARGE SCALE GENOMIC DNA]</scope>
    <source>
        <strain evidence="8 9">RU4</strain>
    </source>
</reference>
<evidence type="ECO:0000256" key="1">
    <source>
        <dbReference type="ARBA" id="ARBA00004651"/>
    </source>
</evidence>
<evidence type="ECO:0000256" key="7">
    <source>
        <dbReference type="SAM" id="Phobius"/>
    </source>
</evidence>
<evidence type="ECO:0000256" key="6">
    <source>
        <dbReference type="ARBA" id="ARBA00023136"/>
    </source>
</evidence>
<dbReference type="InterPro" id="IPR001991">
    <property type="entry name" value="Na-dicarboxylate_symporter"/>
</dbReference>
<evidence type="ECO:0000256" key="4">
    <source>
        <dbReference type="ARBA" id="ARBA00022692"/>
    </source>
</evidence>
<keyword evidence="3" id="KW-1003">Cell membrane</keyword>
<feature type="transmembrane region" description="Helical" evidence="7">
    <location>
        <begin position="45"/>
        <end position="71"/>
    </location>
</feature>
<dbReference type="GO" id="GO:0015293">
    <property type="term" value="F:symporter activity"/>
    <property type="evidence" value="ECO:0007669"/>
    <property type="project" value="UniProtKB-KW"/>
</dbReference>
<protein>
    <submittedName>
        <fullName evidence="8">Sodium:proton symporter</fullName>
    </submittedName>
</protein>